<dbReference type="InterPro" id="IPR026881">
    <property type="entry name" value="WYL_dom"/>
</dbReference>
<dbReference type="EMBL" id="CP034346">
    <property type="protein sequence ID" value="AZS15750.1"/>
    <property type="molecule type" value="Genomic_DNA"/>
</dbReference>
<keyword evidence="5" id="KW-1185">Reference proteome</keyword>
<evidence type="ECO:0000256" key="2">
    <source>
        <dbReference type="ARBA" id="ARBA00023163"/>
    </source>
</evidence>
<dbReference type="PROSITE" id="PS51000">
    <property type="entry name" value="HTH_DEOR_2"/>
    <property type="match status" value="1"/>
</dbReference>
<dbReference type="Pfam" id="PF13280">
    <property type="entry name" value="WYL"/>
    <property type="match status" value="1"/>
</dbReference>
<dbReference type="PIRSF" id="PIRSF016838">
    <property type="entry name" value="PafC"/>
    <property type="match status" value="1"/>
</dbReference>
<dbReference type="PROSITE" id="PS52050">
    <property type="entry name" value="WYL"/>
    <property type="match status" value="1"/>
</dbReference>
<dbReference type="RefSeq" id="WP_126999699.1">
    <property type="nucleotide sequence ID" value="NZ_CP034346.1"/>
</dbReference>
<feature type="domain" description="HTH deoR-type" evidence="3">
    <location>
        <begin position="2"/>
        <end position="57"/>
    </location>
</feature>
<dbReference type="AlphaFoldDB" id="A0A3S9UZP9"/>
<evidence type="ECO:0000256" key="1">
    <source>
        <dbReference type="ARBA" id="ARBA00023015"/>
    </source>
</evidence>
<dbReference type="InterPro" id="IPR036388">
    <property type="entry name" value="WH-like_DNA-bd_sf"/>
</dbReference>
<dbReference type="InterPro" id="IPR051534">
    <property type="entry name" value="CBASS_pafABC_assoc_protein"/>
</dbReference>
<dbReference type="Pfam" id="PF08279">
    <property type="entry name" value="HTH_11"/>
    <property type="match status" value="1"/>
</dbReference>
<dbReference type="PANTHER" id="PTHR34580">
    <property type="match status" value="1"/>
</dbReference>
<dbReference type="Gene3D" id="1.10.10.10">
    <property type="entry name" value="Winged helix-like DNA-binding domain superfamily/Winged helix DNA-binding domain"/>
    <property type="match status" value="1"/>
</dbReference>
<keyword evidence="1" id="KW-0805">Transcription regulation</keyword>
<evidence type="ECO:0000313" key="4">
    <source>
        <dbReference type="EMBL" id="AZS15750.1"/>
    </source>
</evidence>
<dbReference type="PANTHER" id="PTHR34580:SF1">
    <property type="entry name" value="PROTEIN PAFC"/>
    <property type="match status" value="1"/>
</dbReference>
<dbReference type="InterPro" id="IPR057727">
    <property type="entry name" value="WCX_dom"/>
</dbReference>
<dbReference type="InterPro" id="IPR013196">
    <property type="entry name" value="HTH_11"/>
</dbReference>
<reference evidence="5" key="1">
    <citation type="submission" date="2018-12" db="EMBL/GenBank/DDBJ databases">
        <title>Complete genome sequence of Paenibacillus sp. MBLB1234.</title>
        <authorList>
            <person name="Nam Y.-D."/>
            <person name="Kang J."/>
            <person name="Chung W.-H."/>
            <person name="Park Y.S."/>
        </authorList>
    </citation>
    <scope>NUCLEOTIDE SEQUENCE [LARGE SCALE GENOMIC DNA]</scope>
    <source>
        <strain evidence="5">MBLB1234</strain>
    </source>
</reference>
<evidence type="ECO:0000259" key="3">
    <source>
        <dbReference type="PROSITE" id="PS51000"/>
    </source>
</evidence>
<dbReference type="Pfam" id="PF25583">
    <property type="entry name" value="WCX"/>
    <property type="match status" value="1"/>
</dbReference>
<dbReference type="InterPro" id="IPR028349">
    <property type="entry name" value="PafC-like"/>
</dbReference>
<organism evidence="4 5">
    <name type="scientific">Paenibacillus lutimineralis</name>
    <dbReference type="NCBI Taxonomy" id="2707005"/>
    <lineage>
        <taxon>Bacteria</taxon>
        <taxon>Bacillati</taxon>
        <taxon>Bacillota</taxon>
        <taxon>Bacilli</taxon>
        <taxon>Bacillales</taxon>
        <taxon>Paenibacillaceae</taxon>
        <taxon>Paenibacillus</taxon>
    </lineage>
</organism>
<sequence>MKLERLISMVYMLLNHEIVSASALAEKYNVSQRTIYRDIETLCAAGIPVISYQGVNGGYGIMEEYKMDRSLLGTHDVNSIVTLLRSMSAIFEDDKAEETIHKLQSVYQTGKPSLSVDIGSWRPYNETLREIREAIHEQRVIQFEYVSAKGERIKRTVEPLHLGYVYDSWYLYAFCRIRNGYREFKLPRILSLVVSGEHFQARKHAPKPANPRGLRSHPPFAGVEQDALDVRLRFTPACMARALDFFMGADKHFNEDGSLELLFEQRNRDLTKWLLPILLSFGDGVIVLEPLEVRDAVQTTLQKMIDNYREV</sequence>
<keyword evidence="2" id="KW-0804">Transcription</keyword>
<dbReference type="Proteomes" id="UP000270678">
    <property type="component" value="Chromosome"/>
</dbReference>
<accession>A0A3S9UZP9</accession>
<proteinExistence type="predicted"/>
<gene>
    <name evidence="4" type="ORF">EI981_15745</name>
</gene>
<name>A0A3S9UZP9_9BACL</name>
<dbReference type="OrthoDB" id="9815009at2"/>
<dbReference type="KEGG" id="plut:EI981_15745"/>
<dbReference type="SUPFAM" id="SSF46785">
    <property type="entry name" value="Winged helix' DNA-binding domain"/>
    <property type="match status" value="1"/>
</dbReference>
<dbReference type="GO" id="GO:0003700">
    <property type="term" value="F:DNA-binding transcription factor activity"/>
    <property type="evidence" value="ECO:0007669"/>
    <property type="project" value="InterPro"/>
</dbReference>
<dbReference type="InterPro" id="IPR036390">
    <property type="entry name" value="WH_DNA-bd_sf"/>
</dbReference>
<dbReference type="InterPro" id="IPR001034">
    <property type="entry name" value="DeoR_HTH"/>
</dbReference>
<evidence type="ECO:0000313" key="5">
    <source>
        <dbReference type="Proteomes" id="UP000270678"/>
    </source>
</evidence>
<protein>
    <submittedName>
        <fullName evidence="4">YafY family transcriptional regulator</fullName>
    </submittedName>
</protein>